<protein>
    <recommendedName>
        <fullName evidence="2">Metalloenzyme domain-containing protein</fullName>
    </recommendedName>
</protein>
<organism evidence="1">
    <name type="scientific">marine sediment metagenome</name>
    <dbReference type="NCBI Taxonomy" id="412755"/>
    <lineage>
        <taxon>unclassified sequences</taxon>
        <taxon>metagenomes</taxon>
        <taxon>ecological metagenomes</taxon>
    </lineage>
</organism>
<dbReference type="InterPro" id="IPR017850">
    <property type="entry name" value="Alkaline_phosphatase_core_sf"/>
</dbReference>
<reference evidence="1" key="1">
    <citation type="journal article" date="2014" name="Front. Microbiol.">
        <title>High frequency of phylogenetically diverse reductive dehalogenase-homologous genes in deep subseafloor sedimentary metagenomes.</title>
        <authorList>
            <person name="Kawai M."/>
            <person name="Futagami T."/>
            <person name="Toyoda A."/>
            <person name="Takaki Y."/>
            <person name="Nishi S."/>
            <person name="Hori S."/>
            <person name="Arai W."/>
            <person name="Tsubouchi T."/>
            <person name="Morono Y."/>
            <person name="Uchiyama I."/>
            <person name="Ito T."/>
            <person name="Fujiyama A."/>
            <person name="Inagaki F."/>
            <person name="Takami H."/>
        </authorList>
    </citation>
    <scope>NUCLEOTIDE SEQUENCE</scope>
    <source>
        <strain evidence="1">Expedition CK06-06</strain>
    </source>
</reference>
<dbReference type="SUPFAM" id="SSF53649">
    <property type="entry name" value="Alkaline phosphatase-like"/>
    <property type="match status" value="1"/>
</dbReference>
<evidence type="ECO:0008006" key="2">
    <source>
        <dbReference type="Google" id="ProtNLM"/>
    </source>
</evidence>
<name>X1GT56_9ZZZZ</name>
<sequence length="116" mass="13357">KKYNQLAFKHHQKIKKEFLDSLGKNYDLLLGYFGIFDLIGHLNFGNQLMIKMIYQELDEIGVEIEKKADKIIVLSDHGMTSKGMFGDHADYGFWSTNFKDLNNPKIIDFAKIIAGI</sequence>
<evidence type="ECO:0000313" key="1">
    <source>
        <dbReference type="EMBL" id="GAH61071.1"/>
    </source>
</evidence>
<gene>
    <name evidence="1" type="ORF">S03H2_27377</name>
</gene>
<dbReference type="EMBL" id="BARU01016476">
    <property type="protein sequence ID" value="GAH61071.1"/>
    <property type="molecule type" value="Genomic_DNA"/>
</dbReference>
<dbReference type="Gene3D" id="3.40.720.10">
    <property type="entry name" value="Alkaline Phosphatase, subunit A"/>
    <property type="match status" value="1"/>
</dbReference>
<accession>X1GT56</accession>
<dbReference type="AlphaFoldDB" id="X1GT56"/>
<feature type="non-terminal residue" evidence="1">
    <location>
        <position position="1"/>
    </location>
</feature>
<comment type="caution">
    <text evidence="1">The sequence shown here is derived from an EMBL/GenBank/DDBJ whole genome shotgun (WGS) entry which is preliminary data.</text>
</comment>
<proteinExistence type="predicted"/>